<gene>
    <name evidence="1" type="ORF">M5X09_06740</name>
</gene>
<dbReference type="InterPro" id="IPR036582">
    <property type="entry name" value="Mao_N_sf"/>
</dbReference>
<comment type="caution">
    <text evidence="1">The sequence shown here is derived from an EMBL/GenBank/DDBJ whole genome shotgun (WGS) entry which is preliminary data.</text>
</comment>
<organism evidence="1 2">
    <name type="scientific">Paenibacillus apiarius</name>
    <dbReference type="NCBI Taxonomy" id="46240"/>
    <lineage>
        <taxon>Bacteria</taxon>
        <taxon>Bacillati</taxon>
        <taxon>Bacillota</taxon>
        <taxon>Bacilli</taxon>
        <taxon>Bacillales</taxon>
        <taxon>Paenibacillaceae</taxon>
        <taxon>Paenibacillus</taxon>
    </lineage>
</organism>
<dbReference type="Proteomes" id="UP001207626">
    <property type="component" value="Unassembled WGS sequence"/>
</dbReference>
<name>A0ABT4DPU9_9BACL</name>
<dbReference type="EMBL" id="JAMDLW010000007">
    <property type="protein sequence ID" value="MCY9519381.1"/>
    <property type="molecule type" value="Genomic_DNA"/>
</dbReference>
<sequence length="27" mass="2937">MRAVAEAAGATVRWDGKERKAVIDKHA</sequence>
<proteinExistence type="predicted"/>
<reference evidence="1 2" key="1">
    <citation type="submission" date="2022-05" db="EMBL/GenBank/DDBJ databases">
        <title>Genome Sequencing of Bee-Associated Microbes.</title>
        <authorList>
            <person name="Dunlap C."/>
        </authorList>
    </citation>
    <scope>NUCLEOTIDE SEQUENCE [LARGE SCALE GENOMIC DNA]</scope>
    <source>
        <strain evidence="1 2">NRRL NRS-1438</strain>
    </source>
</reference>
<evidence type="ECO:0000313" key="1">
    <source>
        <dbReference type="EMBL" id="MCY9519381.1"/>
    </source>
</evidence>
<evidence type="ECO:0000313" key="2">
    <source>
        <dbReference type="Proteomes" id="UP001207626"/>
    </source>
</evidence>
<accession>A0ABT4DPU9</accession>
<keyword evidence="2" id="KW-1185">Reference proteome</keyword>
<dbReference type="Gene3D" id="3.30.457.10">
    <property type="entry name" value="Copper amine oxidase-like, N-terminal domain"/>
    <property type="match status" value="1"/>
</dbReference>
<protein>
    <submittedName>
        <fullName evidence="1">Copper amine oxidase N-terminal domain-containing protein</fullName>
    </submittedName>
</protein>